<dbReference type="InterPro" id="IPR013783">
    <property type="entry name" value="Ig-like_fold"/>
</dbReference>
<name>A0ABQ9JCT9_9CUCU</name>
<dbReference type="Proteomes" id="UP001162164">
    <property type="component" value="Unassembled WGS sequence"/>
</dbReference>
<dbReference type="InterPro" id="IPR007110">
    <property type="entry name" value="Ig-like_dom"/>
</dbReference>
<dbReference type="InterPro" id="IPR036179">
    <property type="entry name" value="Ig-like_dom_sf"/>
</dbReference>
<proteinExistence type="predicted"/>
<gene>
    <name evidence="2" type="ORF">NQ317_015333</name>
</gene>
<protein>
    <recommendedName>
        <fullName evidence="1">Ig-like domain-containing protein</fullName>
    </recommendedName>
</protein>
<dbReference type="EMBL" id="JAPWTJ010000767">
    <property type="protein sequence ID" value="KAJ8975778.1"/>
    <property type="molecule type" value="Genomic_DNA"/>
</dbReference>
<sequence>MNAPIVADLREDMELNCHFDMGTEELYAVKWYKDDQEFFRFVPRQTPDILLFPVAGVHLTTRDTNCSYKYCKVKLQKLTREHSGGAYRCEISSEGPAFKLAAETHNVTVADV</sequence>
<dbReference type="SUPFAM" id="SSF48726">
    <property type="entry name" value="Immunoglobulin"/>
    <property type="match status" value="1"/>
</dbReference>
<dbReference type="PROSITE" id="PS50835">
    <property type="entry name" value="IG_LIKE"/>
    <property type="match status" value="1"/>
</dbReference>
<evidence type="ECO:0000259" key="1">
    <source>
        <dbReference type="PROSITE" id="PS50835"/>
    </source>
</evidence>
<evidence type="ECO:0000313" key="2">
    <source>
        <dbReference type="EMBL" id="KAJ8975778.1"/>
    </source>
</evidence>
<dbReference type="PANTHER" id="PTHR21261:SF15">
    <property type="entry name" value="BEATEN PATH IIIA, ISOFORM D-RELATED"/>
    <property type="match status" value="1"/>
</dbReference>
<dbReference type="Gene3D" id="2.60.40.10">
    <property type="entry name" value="Immunoglobulins"/>
    <property type="match status" value="1"/>
</dbReference>
<comment type="caution">
    <text evidence="2">The sequence shown here is derived from an EMBL/GenBank/DDBJ whole genome shotgun (WGS) entry which is preliminary data.</text>
</comment>
<feature type="domain" description="Ig-like" evidence="1">
    <location>
        <begin position="1"/>
        <end position="108"/>
    </location>
</feature>
<evidence type="ECO:0000313" key="3">
    <source>
        <dbReference type="Proteomes" id="UP001162164"/>
    </source>
</evidence>
<dbReference type="PANTHER" id="PTHR21261">
    <property type="entry name" value="BEAT PROTEIN"/>
    <property type="match status" value="1"/>
</dbReference>
<accession>A0ABQ9JCT9</accession>
<reference evidence="2" key="1">
    <citation type="journal article" date="2023" name="Insect Mol. Biol.">
        <title>Genome sequencing provides insights into the evolution of gene families encoding plant cell wall-degrading enzymes in longhorned beetles.</title>
        <authorList>
            <person name="Shin N.R."/>
            <person name="Okamura Y."/>
            <person name="Kirsch R."/>
            <person name="Pauchet Y."/>
        </authorList>
    </citation>
    <scope>NUCLEOTIDE SEQUENCE</scope>
    <source>
        <strain evidence="2">MMC_N1</strain>
    </source>
</reference>
<organism evidence="2 3">
    <name type="scientific">Molorchus minor</name>
    <dbReference type="NCBI Taxonomy" id="1323400"/>
    <lineage>
        <taxon>Eukaryota</taxon>
        <taxon>Metazoa</taxon>
        <taxon>Ecdysozoa</taxon>
        <taxon>Arthropoda</taxon>
        <taxon>Hexapoda</taxon>
        <taxon>Insecta</taxon>
        <taxon>Pterygota</taxon>
        <taxon>Neoptera</taxon>
        <taxon>Endopterygota</taxon>
        <taxon>Coleoptera</taxon>
        <taxon>Polyphaga</taxon>
        <taxon>Cucujiformia</taxon>
        <taxon>Chrysomeloidea</taxon>
        <taxon>Cerambycidae</taxon>
        <taxon>Lamiinae</taxon>
        <taxon>Monochamini</taxon>
        <taxon>Molorchus</taxon>
    </lineage>
</organism>
<keyword evidence="3" id="KW-1185">Reference proteome</keyword>